<protein>
    <submittedName>
        <fullName evidence="2">Uncharacterized protein</fullName>
    </submittedName>
</protein>
<dbReference type="EMBL" id="QPFP01000050">
    <property type="protein sequence ID" value="TEB26184.1"/>
    <property type="molecule type" value="Genomic_DNA"/>
</dbReference>
<evidence type="ECO:0000313" key="3">
    <source>
        <dbReference type="EMBL" id="TEB26184.1"/>
    </source>
</evidence>
<feature type="compositionally biased region" description="Polar residues" evidence="1">
    <location>
        <begin position="19"/>
        <end position="32"/>
    </location>
</feature>
<feature type="region of interest" description="Disordered" evidence="1">
    <location>
        <begin position="1"/>
        <end position="48"/>
    </location>
</feature>
<dbReference type="AlphaFoldDB" id="A0A4Y7SY74"/>
<accession>A0A4Y7SY74</accession>
<dbReference type="EMBL" id="QPFP01000050">
    <property type="protein sequence ID" value="TEB26179.1"/>
    <property type="molecule type" value="Genomic_DNA"/>
</dbReference>
<feature type="compositionally biased region" description="Basic and acidic residues" evidence="1">
    <location>
        <begin position="1"/>
        <end position="10"/>
    </location>
</feature>
<evidence type="ECO:0000313" key="4">
    <source>
        <dbReference type="Proteomes" id="UP000298030"/>
    </source>
</evidence>
<reference evidence="2 4" key="1">
    <citation type="journal article" date="2019" name="Nat. Ecol. Evol.">
        <title>Megaphylogeny resolves global patterns of mushroom evolution.</title>
        <authorList>
            <person name="Varga T."/>
            <person name="Krizsan K."/>
            <person name="Foldi C."/>
            <person name="Dima B."/>
            <person name="Sanchez-Garcia M."/>
            <person name="Sanchez-Ramirez S."/>
            <person name="Szollosi G.J."/>
            <person name="Szarkandi J.G."/>
            <person name="Papp V."/>
            <person name="Albert L."/>
            <person name="Andreopoulos W."/>
            <person name="Angelini C."/>
            <person name="Antonin V."/>
            <person name="Barry K.W."/>
            <person name="Bougher N.L."/>
            <person name="Buchanan P."/>
            <person name="Buyck B."/>
            <person name="Bense V."/>
            <person name="Catcheside P."/>
            <person name="Chovatia M."/>
            <person name="Cooper J."/>
            <person name="Damon W."/>
            <person name="Desjardin D."/>
            <person name="Finy P."/>
            <person name="Geml J."/>
            <person name="Haridas S."/>
            <person name="Hughes K."/>
            <person name="Justo A."/>
            <person name="Karasinski D."/>
            <person name="Kautmanova I."/>
            <person name="Kiss B."/>
            <person name="Kocsube S."/>
            <person name="Kotiranta H."/>
            <person name="LaButti K.M."/>
            <person name="Lechner B.E."/>
            <person name="Liimatainen K."/>
            <person name="Lipzen A."/>
            <person name="Lukacs Z."/>
            <person name="Mihaltcheva S."/>
            <person name="Morgado L.N."/>
            <person name="Niskanen T."/>
            <person name="Noordeloos M.E."/>
            <person name="Ohm R.A."/>
            <person name="Ortiz-Santana B."/>
            <person name="Ovrebo C."/>
            <person name="Racz N."/>
            <person name="Riley R."/>
            <person name="Savchenko A."/>
            <person name="Shiryaev A."/>
            <person name="Soop K."/>
            <person name="Spirin V."/>
            <person name="Szebenyi C."/>
            <person name="Tomsovsky M."/>
            <person name="Tulloss R.E."/>
            <person name="Uehling J."/>
            <person name="Grigoriev I.V."/>
            <person name="Vagvolgyi C."/>
            <person name="Papp T."/>
            <person name="Martin F.M."/>
            <person name="Miettinen O."/>
            <person name="Hibbett D.S."/>
            <person name="Nagy L.G."/>
        </authorList>
    </citation>
    <scope>NUCLEOTIDE SEQUENCE [LARGE SCALE GENOMIC DNA]</scope>
    <source>
        <strain evidence="2 4">FP101781</strain>
    </source>
</reference>
<dbReference type="Proteomes" id="UP000298030">
    <property type="component" value="Unassembled WGS sequence"/>
</dbReference>
<feature type="region of interest" description="Disordered" evidence="1">
    <location>
        <begin position="99"/>
        <end position="183"/>
    </location>
</feature>
<organism evidence="2 4">
    <name type="scientific">Coprinellus micaceus</name>
    <name type="common">Glistening ink-cap mushroom</name>
    <name type="synonym">Coprinus micaceus</name>
    <dbReference type="NCBI Taxonomy" id="71717"/>
    <lineage>
        <taxon>Eukaryota</taxon>
        <taxon>Fungi</taxon>
        <taxon>Dikarya</taxon>
        <taxon>Basidiomycota</taxon>
        <taxon>Agaricomycotina</taxon>
        <taxon>Agaricomycetes</taxon>
        <taxon>Agaricomycetidae</taxon>
        <taxon>Agaricales</taxon>
        <taxon>Agaricineae</taxon>
        <taxon>Psathyrellaceae</taxon>
        <taxon>Coprinellus</taxon>
    </lineage>
</organism>
<evidence type="ECO:0000313" key="2">
    <source>
        <dbReference type="EMBL" id="TEB26179.1"/>
    </source>
</evidence>
<sequence length="196" mass="21635">MRHLEVKNAETRVYPTTGPPSDTLNYRTPSTAPHNPLRRPHPHHTALPSTPSIAPQHPPLGALVVNCTASRFLRPLRTRAGQTARTRCDARVGRTGTLVEGGRRRPEAGGRGAGTARKSKWASGWMDERGAHPVPPSGRKPRFAPHRVHAVCSRETRVDGTQSPSHRRRMHSPTRPPTEPSRTRARLCVRLTIARG</sequence>
<feature type="compositionally biased region" description="Basic residues" evidence="1">
    <location>
        <begin position="139"/>
        <end position="149"/>
    </location>
</feature>
<keyword evidence="4" id="KW-1185">Reference proteome</keyword>
<evidence type="ECO:0000256" key="1">
    <source>
        <dbReference type="SAM" id="MobiDB-lite"/>
    </source>
</evidence>
<comment type="caution">
    <text evidence="2">The sequence shown here is derived from an EMBL/GenBank/DDBJ whole genome shotgun (WGS) entry which is preliminary data.</text>
</comment>
<proteinExistence type="predicted"/>
<name>A0A4Y7SY74_COPMI</name>
<gene>
    <name evidence="2" type="ORF">FA13DRAFT_1095131</name>
    <name evidence="3" type="ORF">FA13DRAFT_1095199</name>
</gene>